<dbReference type="AlphaFoldDB" id="A0A9N9JLI8"/>
<organism evidence="1 2">
    <name type="scientific">Racocetra fulgida</name>
    <dbReference type="NCBI Taxonomy" id="60492"/>
    <lineage>
        <taxon>Eukaryota</taxon>
        <taxon>Fungi</taxon>
        <taxon>Fungi incertae sedis</taxon>
        <taxon>Mucoromycota</taxon>
        <taxon>Glomeromycotina</taxon>
        <taxon>Glomeromycetes</taxon>
        <taxon>Diversisporales</taxon>
        <taxon>Gigasporaceae</taxon>
        <taxon>Racocetra</taxon>
    </lineage>
</organism>
<dbReference type="Proteomes" id="UP000789396">
    <property type="component" value="Unassembled WGS sequence"/>
</dbReference>
<name>A0A9N9JLI8_9GLOM</name>
<keyword evidence="2" id="KW-1185">Reference proteome</keyword>
<reference evidence="1" key="1">
    <citation type="submission" date="2021-06" db="EMBL/GenBank/DDBJ databases">
        <authorList>
            <person name="Kallberg Y."/>
            <person name="Tangrot J."/>
            <person name="Rosling A."/>
        </authorList>
    </citation>
    <scope>NUCLEOTIDE SEQUENCE</scope>
    <source>
        <strain evidence="1">IN212</strain>
    </source>
</reference>
<comment type="caution">
    <text evidence="1">The sequence shown here is derived from an EMBL/GenBank/DDBJ whole genome shotgun (WGS) entry which is preliminary data.</text>
</comment>
<proteinExistence type="predicted"/>
<feature type="non-terminal residue" evidence="1">
    <location>
        <position position="1"/>
    </location>
</feature>
<accession>A0A9N9JLI8</accession>
<gene>
    <name evidence="1" type="ORF">RFULGI_LOCUS16165</name>
</gene>
<evidence type="ECO:0000313" key="2">
    <source>
        <dbReference type="Proteomes" id="UP000789396"/>
    </source>
</evidence>
<feature type="non-terminal residue" evidence="1">
    <location>
        <position position="42"/>
    </location>
</feature>
<dbReference type="EMBL" id="CAJVPZ010055871">
    <property type="protein sequence ID" value="CAG8785038.1"/>
    <property type="molecule type" value="Genomic_DNA"/>
</dbReference>
<protein>
    <submittedName>
        <fullName evidence="1">2011_t:CDS:1</fullName>
    </submittedName>
</protein>
<evidence type="ECO:0000313" key="1">
    <source>
        <dbReference type="EMBL" id="CAG8785038.1"/>
    </source>
</evidence>
<sequence length="42" mass="4791">GNILHSYNLPLQAVFIKTCLTSLKKFVDGQQFKLAADIYDFE</sequence>